<dbReference type="Proteomes" id="UP001217485">
    <property type="component" value="Unassembled WGS sequence"/>
</dbReference>
<evidence type="ECO:0000259" key="1">
    <source>
        <dbReference type="Pfam" id="PF13699"/>
    </source>
</evidence>
<organism evidence="2 3">
    <name type="scientific">Sorangium atrum</name>
    <dbReference type="NCBI Taxonomy" id="2995308"/>
    <lineage>
        <taxon>Bacteria</taxon>
        <taxon>Pseudomonadati</taxon>
        <taxon>Myxococcota</taxon>
        <taxon>Polyangia</taxon>
        <taxon>Polyangiales</taxon>
        <taxon>Polyangiaceae</taxon>
        <taxon>Sorangium</taxon>
    </lineage>
</organism>
<name>A0ABT5C1K4_9BACT</name>
<feature type="domain" description="eCIS core" evidence="1">
    <location>
        <begin position="89"/>
        <end position="166"/>
    </location>
</feature>
<accession>A0ABT5C1K4</accession>
<dbReference type="RefSeq" id="WP_272096012.1">
    <property type="nucleotide sequence ID" value="NZ_JAQNDK010000002.1"/>
</dbReference>
<evidence type="ECO:0000313" key="2">
    <source>
        <dbReference type="EMBL" id="MDC0679072.1"/>
    </source>
</evidence>
<protein>
    <submittedName>
        <fullName evidence="2">DUF4157 domain-containing protein</fullName>
    </submittedName>
</protein>
<sequence>MDDPLEHEADRLADAVMRMPAPALDPAAPPARGESAAAAPAPVIRRKCGACAAHEEEQDGVVLTKPDARGLAAAGAGAAAAAVAEGGAPMSPGVRSFFEPRFQHDFSRVRIHDHARAADAADAIHARAFSLGDDIAFARGEFAPSTHEGARLLAHELAHVVQRQGGAGRGVITRQAAPFRQRRFQDRSGGGTTDFVETVQSAPTRSGDTISGTVHREEFAPAVGSTPQQSISQGEVAVQFDAQTCQMRLPYKFNFVQQATSGTPGICEEPASTTAVTPLSAARVQEIGREYVAAVNAGLRDQFTARITGCENNCANRDIEIVPAATLDASSPNKTVNVVNRGGRGDAGTICARDMNTGFIVHESGHQLLGMGDEYREDDPAVRQRVPQWARDERVRTDLTQLGDHHSYGRFAQYNERHFRFAQLFLEAAFPGCSVALNGITRRSPDYRLELLGGGMLFPGGSAIALGGAFTVGLPLTRQRQLELRLGAQGIYLSTLAPLHREALLLGATAALEWRTSPANFAATFGLFGTGGVYHQLRDEMTDPRAPVPARTSPYAEGGLSIGLTSGMVPSLPNIDLRVEGALGHEIRDDPAAMRWFRFGAALNFTF</sequence>
<dbReference type="Pfam" id="PF13699">
    <property type="entry name" value="eCIS_core"/>
    <property type="match status" value="1"/>
</dbReference>
<dbReference type="InterPro" id="IPR025295">
    <property type="entry name" value="eCIS_core_dom"/>
</dbReference>
<reference evidence="2 3" key="1">
    <citation type="submission" date="2023-01" db="EMBL/GenBank/DDBJ databases">
        <title>Minimal conservation of predation-associated metabolite biosynthetic gene clusters underscores biosynthetic potential of Myxococcota including descriptions for ten novel species: Archangium lansinium sp. nov., Myxococcus landrumus sp. nov., Nannocystis bai.</title>
        <authorList>
            <person name="Ahearne A."/>
            <person name="Stevens C."/>
            <person name="Dowd S."/>
        </authorList>
    </citation>
    <scope>NUCLEOTIDE SEQUENCE [LARGE SCALE GENOMIC DNA]</scope>
    <source>
        <strain evidence="2 3">WIWO2</strain>
    </source>
</reference>
<evidence type="ECO:0000313" key="3">
    <source>
        <dbReference type="Proteomes" id="UP001217485"/>
    </source>
</evidence>
<comment type="caution">
    <text evidence="2">The sequence shown here is derived from an EMBL/GenBank/DDBJ whole genome shotgun (WGS) entry which is preliminary data.</text>
</comment>
<keyword evidence="3" id="KW-1185">Reference proteome</keyword>
<dbReference type="EMBL" id="JAQNDK010000002">
    <property type="protein sequence ID" value="MDC0679072.1"/>
    <property type="molecule type" value="Genomic_DNA"/>
</dbReference>
<proteinExistence type="predicted"/>
<gene>
    <name evidence="2" type="ORF">POL72_15115</name>
</gene>